<protein>
    <recommendedName>
        <fullName evidence="3">K Homology domain-containing protein</fullName>
    </recommendedName>
</protein>
<evidence type="ECO:0000259" key="3">
    <source>
        <dbReference type="SMART" id="SM00322"/>
    </source>
</evidence>
<dbReference type="EMBL" id="LR900819">
    <property type="protein sequence ID" value="CAD7247002.1"/>
    <property type="molecule type" value="Genomic_DNA"/>
</dbReference>
<dbReference type="PANTHER" id="PTHR13360:SF1">
    <property type="entry name" value="ACTIVATING SIGNAL COINTEGRATOR 1 COMPLEX SUBUNIT 1"/>
    <property type="match status" value="1"/>
</dbReference>
<keyword evidence="5" id="KW-1185">Reference proteome</keyword>
<dbReference type="Gene3D" id="3.90.1140.10">
    <property type="entry name" value="Cyclic phosphodiesterase"/>
    <property type="match status" value="1"/>
</dbReference>
<dbReference type="SMART" id="SM00322">
    <property type="entry name" value="KH"/>
    <property type="match status" value="1"/>
</dbReference>
<dbReference type="EMBL" id="CAJPEV010001302">
    <property type="protein sequence ID" value="CAG0891931.1"/>
    <property type="molecule type" value="Genomic_DNA"/>
</dbReference>
<dbReference type="GO" id="GO:0003723">
    <property type="term" value="F:RNA binding"/>
    <property type="evidence" value="ECO:0007669"/>
    <property type="project" value="UniProtKB-UniRule"/>
</dbReference>
<dbReference type="InterPro" id="IPR019510">
    <property type="entry name" value="AKAP7-like_phosphoesterase"/>
</dbReference>
<evidence type="ECO:0000256" key="1">
    <source>
        <dbReference type="PROSITE-ProRule" id="PRU00117"/>
    </source>
</evidence>
<feature type="domain" description="K Homology" evidence="3">
    <location>
        <begin position="58"/>
        <end position="126"/>
    </location>
</feature>
<dbReference type="InterPro" id="IPR009210">
    <property type="entry name" value="ASCC1"/>
</dbReference>
<evidence type="ECO:0000313" key="5">
    <source>
        <dbReference type="Proteomes" id="UP000677054"/>
    </source>
</evidence>
<reference evidence="4" key="1">
    <citation type="submission" date="2020-11" db="EMBL/GenBank/DDBJ databases">
        <authorList>
            <person name="Tran Van P."/>
        </authorList>
    </citation>
    <scope>NUCLEOTIDE SEQUENCE</scope>
</reference>
<dbReference type="InterPro" id="IPR004087">
    <property type="entry name" value="KH_dom"/>
</dbReference>
<proteinExistence type="predicted"/>
<sequence length="336" mass="37847">MDVLRPELLWVNGRCYRKNPELSTDTSMGPVDEAPFIPVPDESGYEEEDFDVTERRNGEFCARLPVPPDFYSYIIGTKGTTRKRLETETHAHIKVPRAGQGADIEVIGSNRSSVLSACRRVMMLSDTMRQRTQFTHFLSFPINSEPVKKAFLQFKNPGKLHLTIGTLVLLDERERSIAAEALQAAMSSVIRPLLEGKGLEIQVKGLEYLNDDPGEVDVLYAKVEPVSHDSNVLQDLADSLVAHFLHSGLMQKQHDRVKLHMTLMNTLFRIEEGAADSGVPGTGRNQRPRVSFDARPILQRFRDRELGRHMIQELHVSVRHSTTPDGYYKASAKVSL</sequence>
<dbReference type="GO" id="GO:0006307">
    <property type="term" value="P:DNA alkylation repair"/>
    <property type="evidence" value="ECO:0007669"/>
    <property type="project" value="InterPro"/>
</dbReference>
<evidence type="ECO:0000256" key="2">
    <source>
        <dbReference type="SAM" id="MobiDB-lite"/>
    </source>
</evidence>
<dbReference type="InterPro" id="IPR036612">
    <property type="entry name" value="KH_dom_type_1_sf"/>
</dbReference>
<dbReference type="SUPFAM" id="SSF54791">
    <property type="entry name" value="Eukaryotic type KH-domain (KH-domain type I)"/>
    <property type="match status" value="1"/>
</dbReference>
<dbReference type="CDD" id="cd22419">
    <property type="entry name" value="KH-I_ASCC1"/>
    <property type="match status" value="1"/>
</dbReference>
<dbReference type="Pfam" id="PF00013">
    <property type="entry name" value="KH_1"/>
    <property type="match status" value="1"/>
</dbReference>
<keyword evidence="1" id="KW-0694">RNA-binding</keyword>
<accession>A0A7R8XBV6</accession>
<dbReference type="Proteomes" id="UP000677054">
    <property type="component" value="Unassembled WGS sequence"/>
</dbReference>
<name>A0A7R8XBV6_9CRUS</name>
<dbReference type="PANTHER" id="PTHR13360">
    <property type="entry name" value="ACTIVATING SIGNAL COINTEGRATOR 1 COMPLEX SUBUNIT 1"/>
    <property type="match status" value="1"/>
</dbReference>
<dbReference type="Gene3D" id="3.30.1370.10">
    <property type="entry name" value="K Homology domain, type 1"/>
    <property type="match status" value="1"/>
</dbReference>
<dbReference type="InterPro" id="IPR004088">
    <property type="entry name" value="KH_dom_type_1"/>
</dbReference>
<dbReference type="OrthoDB" id="277832at2759"/>
<dbReference type="Pfam" id="PF10469">
    <property type="entry name" value="AKAP7_NLS"/>
    <property type="match status" value="1"/>
</dbReference>
<feature type="region of interest" description="Disordered" evidence="2">
    <location>
        <begin position="21"/>
        <end position="45"/>
    </location>
</feature>
<dbReference type="PIRSF" id="PIRSF027019">
    <property type="entry name" value="Euk_LigT"/>
    <property type="match status" value="1"/>
</dbReference>
<dbReference type="AlphaFoldDB" id="A0A7R8XBV6"/>
<gene>
    <name evidence="4" type="ORF">DSTB1V02_LOCUS6842</name>
</gene>
<dbReference type="GO" id="GO:0005634">
    <property type="term" value="C:nucleus"/>
    <property type="evidence" value="ECO:0007669"/>
    <property type="project" value="TreeGrafter"/>
</dbReference>
<dbReference type="InterPro" id="IPR047538">
    <property type="entry name" value="KH-I_ASCC1"/>
</dbReference>
<dbReference type="GO" id="GO:0006355">
    <property type="term" value="P:regulation of DNA-templated transcription"/>
    <property type="evidence" value="ECO:0007669"/>
    <property type="project" value="TreeGrafter"/>
</dbReference>
<organism evidence="4">
    <name type="scientific">Darwinula stevensoni</name>
    <dbReference type="NCBI Taxonomy" id="69355"/>
    <lineage>
        <taxon>Eukaryota</taxon>
        <taxon>Metazoa</taxon>
        <taxon>Ecdysozoa</taxon>
        <taxon>Arthropoda</taxon>
        <taxon>Crustacea</taxon>
        <taxon>Oligostraca</taxon>
        <taxon>Ostracoda</taxon>
        <taxon>Podocopa</taxon>
        <taxon>Podocopida</taxon>
        <taxon>Darwinulocopina</taxon>
        <taxon>Darwinuloidea</taxon>
        <taxon>Darwinulidae</taxon>
        <taxon>Darwinula</taxon>
    </lineage>
</organism>
<evidence type="ECO:0000313" key="4">
    <source>
        <dbReference type="EMBL" id="CAD7247002.1"/>
    </source>
</evidence>
<dbReference type="PROSITE" id="PS50084">
    <property type="entry name" value="KH_TYPE_1"/>
    <property type="match status" value="1"/>
</dbReference>